<dbReference type="NCBIfam" id="NF001965">
    <property type="entry name" value="PRK00742.1"/>
    <property type="match status" value="1"/>
</dbReference>
<dbReference type="KEGG" id="ave:Arcve_1462"/>
<dbReference type="InterPro" id="IPR008248">
    <property type="entry name" value="CheB-like"/>
</dbReference>
<dbReference type="HOGENOM" id="CLU_000445_51_0_2"/>
<keyword evidence="11" id="KW-1185">Reference proteome</keyword>
<dbReference type="GO" id="GO:0006935">
    <property type="term" value="P:chemotaxis"/>
    <property type="evidence" value="ECO:0007669"/>
    <property type="project" value="UniProtKB-UniRule"/>
</dbReference>
<dbReference type="InterPro" id="IPR035909">
    <property type="entry name" value="CheB_C"/>
</dbReference>
<feature type="domain" description="CheB-type methylesterase" evidence="9">
    <location>
        <begin position="154"/>
        <end position="344"/>
    </location>
</feature>
<evidence type="ECO:0000256" key="1">
    <source>
        <dbReference type="ARBA" id="ARBA00022490"/>
    </source>
</evidence>
<dbReference type="GO" id="GO:0050568">
    <property type="term" value="F:protein-glutamine glutaminase activity"/>
    <property type="evidence" value="ECO:0007669"/>
    <property type="project" value="UniProtKB-UniRule"/>
</dbReference>
<dbReference type="EMBL" id="CP002588">
    <property type="protein sequence ID" value="AEA47465.1"/>
    <property type="molecule type" value="Genomic_DNA"/>
</dbReference>
<dbReference type="SUPFAM" id="SSF52172">
    <property type="entry name" value="CheY-like"/>
    <property type="match status" value="1"/>
</dbReference>
<reference evidence="10 11" key="1">
    <citation type="submission" date="2011-03" db="EMBL/GenBank/DDBJ databases">
        <title>The complete genome of Archaeoglobus veneficus SNP6.</title>
        <authorList>
            <consortium name="US DOE Joint Genome Institute (JGI-PGF)"/>
            <person name="Lucas S."/>
            <person name="Copeland A."/>
            <person name="Lapidus A."/>
            <person name="Bruce D."/>
            <person name="Goodwin L."/>
            <person name="Pitluck S."/>
            <person name="Kyrpides N."/>
            <person name="Mavromatis K."/>
            <person name="Pagani I."/>
            <person name="Ivanova N."/>
            <person name="Mikhailova N."/>
            <person name="Lu M."/>
            <person name="Detter J.C."/>
            <person name="Tapia R."/>
            <person name="Han C."/>
            <person name="Land M."/>
            <person name="Hauser L."/>
            <person name="Markowitz V."/>
            <person name="Cheng J.-F."/>
            <person name="Hugenholtz P."/>
            <person name="Woyke T."/>
            <person name="Wu D."/>
            <person name="Spring S."/>
            <person name="Brambilla E."/>
            <person name="Klenk H.-P."/>
            <person name="Eisen J.A."/>
        </authorList>
    </citation>
    <scope>NUCLEOTIDE SEQUENCE [LARGE SCALE GENOMIC DNA]</scope>
    <source>
        <strain>SNP6</strain>
    </source>
</reference>
<sequence>MAIIRVLVVDDSKFMRTIISDILNSDPEIEVIGEACDGVEAIEKVKELKPDVVTMDVEMPRMDGLTAVSEIMKLQNPPAIVMLSALTQEGADATFEALKRGAVDFMPKPSGTVSPDLRKKGLELIEKIKNAAVAKVSIYKRVVKPKPKIKFVTPLGKLVVIGASTGGPPVVEEIMSSLPLSARFRVVIVQHMPKGFTSRFAKRLDSVSDYEVREAVDGDKLTGGVALVAPGDYHLVLEKSNGDITVRLNKDQPINGVRPSVEPTLISAARVDGPNTIAVILTGMGKDGQVGVQFVKKAGGKVIAQSKESCVVFGMPKRAIETGCVDVVADIPDIVNAILKLAGA</sequence>
<evidence type="ECO:0000256" key="6">
    <source>
        <dbReference type="PROSITE-ProRule" id="PRU00050"/>
    </source>
</evidence>
<dbReference type="PANTHER" id="PTHR42872:SF6">
    <property type="entry name" value="PROTEIN-GLUTAMATE METHYLESTERASE_PROTEIN-GLUTAMINE GLUTAMINASE"/>
    <property type="match status" value="1"/>
</dbReference>
<dbReference type="EC" id="3.5.1.44" evidence="5"/>
<feature type="active site" evidence="5 6">
    <location>
        <position position="287"/>
    </location>
</feature>
<feature type="modified residue" description="4-aspartylphosphate" evidence="5 7">
    <location>
        <position position="56"/>
    </location>
</feature>
<comment type="function">
    <text evidence="5">Involved in chemotaxis. Part of a chemotaxis signal transduction system that modulates chemotaxis in response to various stimuli. Catalyzes the demethylation of specific methylglutamate residues introduced into the chemoreceptors (methyl-accepting chemotaxis proteins or MCP) by CheR. Also mediates the irreversible deamidation of specific glutamine residues to glutamic acid.</text>
</comment>
<dbReference type="Gene3D" id="3.40.50.2300">
    <property type="match status" value="1"/>
</dbReference>
<dbReference type="Pfam" id="PF01339">
    <property type="entry name" value="CheB_methylest"/>
    <property type="match status" value="1"/>
</dbReference>
<dbReference type="Proteomes" id="UP000008136">
    <property type="component" value="Chromosome"/>
</dbReference>
<dbReference type="PROSITE" id="PS50122">
    <property type="entry name" value="CHEB"/>
    <property type="match status" value="1"/>
</dbReference>
<dbReference type="InterPro" id="IPR001789">
    <property type="entry name" value="Sig_transdc_resp-reg_receiver"/>
</dbReference>
<dbReference type="InterPro" id="IPR011006">
    <property type="entry name" value="CheY-like_superfamily"/>
</dbReference>
<dbReference type="Pfam" id="PF00072">
    <property type="entry name" value="Response_reg"/>
    <property type="match status" value="1"/>
</dbReference>
<protein>
    <recommendedName>
        <fullName evidence="5">Protein-glutamate methylesterase/protein-glutamine glutaminase</fullName>
        <ecNumber evidence="5">3.1.1.61</ecNumber>
        <ecNumber evidence="5">3.5.1.44</ecNumber>
    </recommendedName>
</protein>
<dbReference type="InterPro" id="IPR000673">
    <property type="entry name" value="Sig_transdc_resp-reg_Me-estase"/>
</dbReference>
<dbReference type="GeneID" id="10394586"/>
<proteinExistence type="inferred from homology"/>
<dbReference type="PIRSF" id="PIRSF000876">
    <property type="entry name" value="RR_chemtxs_CheB"/>
    <property type="match status" value="1"/>
</dbReference>
<dbReference type="PANTHER" id="PTHR42872">
    <property type="entry name" value="PROTEIN-GLUTAMATE METHYLESTERASE/PROTEIN-GLUTAMINE GLUTAMINASE"/>
    <property type="match status" value="1"/>
</dbReference>
<dbReference type="EC" id="3.1.1.61" evidence="5"/>
<evidence type="ECO:0000256" key="2">
    <source>
        <dbReference type="ARBA" id="ARBA00022500"/>
    </source>
</evidence>
<evidence type="ECO:0000256" key="4">
    <source>
        <dbReference type="ARBA" id="ARBA00048267"/>
    </source>
</evidence>
<dbReference type="Gene3D" id="3.40.50.180">
    <property type="entry name" value="Methylesterase CheB, C-terminal domain"/>
    <property type="match status" value="1"/>
</dbReference>
<evidence type="ECO:0000313" key="11">
    <source>
        <dbReference type="Proteomes" id="UP000008136"/>
    </source>
</evidence>
<dbReference type="CDD" id="cd17541">
    <property type="entry name" value="REC_CheB-like"/>
    <property type="match status" value="1"/>
</dbReference>
<feature type="active site" evidence="5 6">
    <location>
        <position position="191"/>
    </location>
</feature>
<keyword evidence="1 5" id="KW-0963">Cytoplasm</keyword>
<name>F2KP61_ARCVS</name>
<dbReference type="eggNOG" id="arCOG02382">
    <property type="taxonomic scope" value="Archaea"/>
</dbReference>
<evidence type="ECO:0000256" key="7">
    <source>
        <dbReference type="PROSITE-ProRule" id="PRU00169"/>
    </source>
</evidence>
<keyword evidence="2 5" id="KW-0145">Chemotaxis</keyword>
<dbReference type="GO" id="GO:0000156">
    <property type="term" value="F:phosphorelay response regulator activity"/>
    <property type="evidence" value="ECO:0007669"/>
    <property type="project" value="InterPro"/>
</dbReference>
<dbReference type="GO" id="GO:0005737">
    <property type="term" value="C:cytoplasm"/>
    <property type="evidence" value="ECO:0007669"/>
    <property type="project" value="UniProtKB-SubCell"/>
</dbReference>
<feature type="active site" evidence="5 6">
    <location>
        <position position="164"/>
    </location>
</feature>
<evidence type="ECO:0000256" key="3">
    <source>
        <dbReference type="ARBA" id="ARBA00022801"/>
    </source>
</evidence>
<comment type="similarity">
    <text evidence="5">Belongs to the CheB family.</text>
</comment>
<gene>
    <name evidence="5" type="primary">cheB</name>
    <name evidence="10" type="ordered locus">Arcve_1462</name>
</gene>
<evidence type="ECO:0000256" key="5">
    <source>
        <dbReference type="HAMAP-Rule" id="MF_00099"/>
    </source>
</evidence>
<dbReference type="HAMAP" id="MF_00099">
    <property type="entry name" value="CheB_chemtxs"/>
    <property type="match status" value="1"/>
</dbReference>
<feature type="domain" description="Response regulatory" evidence="8">
    <location>
        <begin position="5"/>
        <end position="123"/>
    </location>
</feature>
<evidence type="ECO:0000259" key="8">
    <source>
        <dbReference type="PROSITE" id="PS50110"/>
    </source>
</evidence>
<comment type="catalytic activity">
    <reaction evidence="4 5">
        <text>[protein]-L-glutamate 5-O-methyl ester + H2O = L-glutamyl-[protein] + methanol + H(+)</text>
        <dbReference type="Rhea" id="RHEA:23236"/>
        <dbReference type="Rhea" id="RHEA-COMP:10208"/>
        <dbReference type="Rhea" id="RHEA-COMP:10311"/>
        <dbReference type="ChEBI" id="CHEBI:15377"/>
        <dbReference type="ChEBI" id="CHEBI:15378"/>
        <dbReference type="ChEBI" id="CHEBI:17790"/>
        <dbReference type="ChEBI" id="CHEBI:29973"/>
        <dbReference type="ChEBI" id="CHEBI:82795"/>
        <dbReference type="EC" id="3.1.1.61"/>
    </reaction>
</comment>
<evidence type="ECO:0000259" key="9">
    <source>
        <dbReference type="PROSITE" id="PS50122"/>
    </source>
</evidence>
<accession>F2KP61</accession>
<comment type="subcellular location">
    <subcellularLocation>
        <location evidence="5">Cytoplasm</location>
    </subcellularLocation>
</comment>
<dbReference type="PROSITE" id="PS50110">
    <property type="entry name" value="RESPONSE_REGULATORY"/>
    <property type="match status" value="1"/>
</dbReference>
<organism evidence="10 11">
    <name type="scientific">Archaeoglobus veneficus (strain DSM 11195 / SNP6)</name>
    <dbReference type="NCBI Taxonomy" id="693661"/>
    <lineage>
        <taxon>Archaea</taxon>
        <taxon>Methanobacteriati</taxon>
        <taxon>Methanobacteriota</taxon>
        <taxon>Archaeoglobi</taxon>
        <taxon>Archaeoglobales</taxon>
        <taxon>Archaeoglobaceae</taxon>
        <taxon>Archaeoglobus</taxon>
    </lineage>
</organism>
<dbReference type="STRING" id="693661.Arcve_1462"/>
<keyword evidence="5 7" id="KW-0597">Phosphoprotein</keyword>
<dbReference type="SMART" id="SM00448">
    <property type="entry name" value="REC"/>
    <property type="match status" value="1"/>
</dbReference>
<comment type="catalytic activity">
    <reaction evidence="5">
        <text>L-glutaminyl-[protein] + H2O = L-glutamyl-[protein] + NH4(+)</text>
        <dbReference type="Rhea" id="RHEA:16441"/>
        <dbReference type="Rhea" id="RHEA-COMP:10207"/>
        <dbReference type="Rhea" id="RHEA-COMP:10208"/>
        <dbReference type="ChEBI" id="CHEBI:15377"/>
        <dbReference type="ChEBI" id="CHEBI:28938"/>
        <dbReference type="ChEBI" id="CHEBI:29973"/>
        <dbReference type="ChEBI" id="CHEBI:30011"/>
        <dbReference type="EC" id="3.5.1.44"/>
    </reaction>
</comment>
<dbReference type="RefSeq" id="WP_013684126.1">
    <property type="nucleotide sequence ID" value="NC_015320.1"/>
</dbReference>
<keyword evidence="3 5" id="KW-0378">Hydrolase</keyword>
<evidence type="ECO:0000313" key="10">
    <source>
        <dbReference type="EMBL" id="AEA47465.1"/>
    </source>
</evidence>
<dbReference type="SUPFAM" id="SSF52738">
    <property type="entry name" value="Methylesterase CheB, C-terminal domain"/>
    <property type="match status" value="1"/>
</dbReference>
<dbReference type="AlphaFoldDB" id="F2KP61"/>
<comment type="PTM">
    <text evidence="5">Phosphorylated by CheA. Phosphorylation of the N-terminal regulatory domain activates the methylesterase activity.</text>
</comment>
<dbReference type="CDD" id="cd16432">
    <property type="entry name" value="CheB_Rec"/>
    <property type="match status" value="1"/>
</dbReference>
<comment type="domain">
    <text evidence="5">Contains a C-terminal catalytic domain, and an N-terminal region which modulates catalytic activity.</text>
</comment>
<dbReference type="GO" id="GO:0008984">
    <property type="term" value="F:protein-glutamate methylesterase activity"/>
    <property type="evidence" value="ECO:0007669"/>
    <property type="project" value="UniProtKB-UniRule"/>
</dbReference>